<protein>
    <recommendedName>
        <fullName evidence="4">PEP-CTERM protein-sorting domain-containing protein</fullName>
    </recommendedName>
</protein>
<feature type="chain" id="PRO_5022810412" description="PEP-CTERM protein-sorting domain-containing protein" evidence="1">
    <location>
        <begin position="19"/>
        <end position="232"/>
    </location>
</feature>
<dbReference type="EMBL" id="CP042914">
    <property type="protein sequence ID" value="QEG39478.1"/>
    <property type="molecule type" value="Genomic_DNA"/>
</dbReference>
<proteinExistence type="predicted"/>
<evidence type="ECO:0000313" key="3">
    <source>
        <dbReference type="Proteomes" id="UP000325286"/>
    </source>
</evidence>
<evidence type="ECO:0000313" key="2">
    <source>
        <dbReference type="EMBL" id="QEG39478.1"/>
    </source>
</evidence>
<reference evidence="2 3" key="1">
    <citation type="submission" date="2019-08" db="EMBL/GenBank/DDBJ databases">
        <title>Deep-cultivation of Planctomycetes and their phenomic and genomic characterization uncovers novel biology.</title>
        <authorList>
            <person name="Wiegand S."/>
            <person name="Jogler M."/>
            <person name="Boedeker C."/>
            <person name="Pinto D."/>
            <person name="Vollmers J."/>
            <person name="Rivas-Marin E."/>
            <person name="Kohn T."/>
            <person name="Peeters S.H."/>
            <person name="Heuer A."/>
            <person name="Rast P."/>
            <person name="Oberbeckmann S."/>
            <person name="Bunk B."/>
            <person name="Jeske O."/>
            <person name="Meyerdierks A."/>
            <person name="Storesund J.E."/>
            <person name="Kallscheuer N."/>
            <person name="Luecker S."/>
            <person name="Lage O.M."/>
            <person name="Pohl T."/>
            <person name="Merkel B.J."/>
            <person name="Hornburger P."/>
            <person name="Mueller R.-W."/>
            <person name="Bruemmer F."/>
            <person name="Labrenz M."/>
            <person name="Spormann A.M."/>
            <person name="Op den Camp H."/>
            <person name="Overmann J."/>
            <person name="Amann R."/>
            <person name="Jetten M.S.M."/>
            <person name="Mascher T."/>
            <person name="Medema M.H."/>
            <person name="Devos D.P."/>
            <person name="Kaster A.-K."/>
            <person name="Ovreas L."/>
            <person name="Rohde M."/>
            <person name="Galperin M.Y."/>
            <person name="Jogler C."/>
        </authorList>
    </citation>
    <scope>NUCLEOTIDE SEQUENCE [LARGE SCALE GENOMIC DNA]</scope>
    <source>
        <strain evidence="2 3">UC8</strain>
    </source>
</reference>
<keyword evidence="1" id="KW-0732">Signal</keyword>
<feature type="signal peptide" evidence="1">
    <location>
        <begin position="1"/>
        <end position="18"/>
    </location>
</feature>
<sequence length="232" mass="24277" precursor="true">MTRLFFALFLAGCSLANAHGALMYQLRFEQSNIQLEVGESQTVGVLFEEIYTAPDSPIFDLAADPFATNGLTTADFAVITSGPGGSAITAAAGNPHFDNFLTGPIVSLGAPTKVSQSTFLNSPLFATESGNVRNAQIGSITVTGGGNIGDVTTFSLADFNPAFGVDNFIIDDGLDSIPNVVADGNMQFDSLNATVVNAATVPEPSMITALTMLCCAGGFRRYRRKSVSKSEL</sequence>
<organism evidence="2 3">
    <name type="scientific">Roseimaritima ulvae</name>
    <dbReference type="NCBI Taxonomy" id="980254"/>
    <lineage>
        <taxon>Bacteria</taxon>
        <taxon>Pseudomonadati</taxon>
        <taxon>Planctomycetota</taxon>
        <taxon>Planctomycetia</taxon>
        <taxon>Pirellulales</taxon>
        <taxon>Pirellulaceae</taxon>
        <taxon>Roseimaritima</taxon>
    </lineage>
</organism>
<evidence type="ECO:0008006" key="4">
    <source>
        <dbReference type="Google" id="ProtNLM"/>
    </source>
</evidence>
<keyword evidence="3" id="KW-1185">Reference proteome</keyword>
<name>A0A5B9QK85_9BACT</name>
<dbReference type="Proteomes" id="UP000325286">
    <property type="component" value="Chromosome"/>
</dbReference>
<accession>A0A5B9QK85</accession>
<dbReference type="AlphaFoldDB" id="A0A5B9QK85"/>
<dbReference type="KEGG" id="rul:UC8_14730"/>
<gene>
    <name evidence="2" type="ORF">UC8_14730</name>
</gene>
<dbReference type="RefSeq" id="WP_068136804.1">
    <property type="nucleotide sequence ID" value="NZ_CP042914.1"/>
</dbReference>
<evidence type="ECO:0000256" key="1">
    <source>
        <dbReference type="SAM" id="SignalP"/>
    </source>
</evidence>